<keyword evidence="2" id="KW-1185">Reference proteome</keyword>
<comment type="caution">
    <text evidence="1">The sequence shown here is derived from an EMBL/GenBank/DDBJ whole genome shotgun (WGS) entry which is preliminary data.</text>
</comment>
<sequence>MGQAFRKLKPGQEDLLQKEQLDIKKLIQDVLDQEFTNLASTIKTVDDFYHVIYEIVELLNEKKGAMQFKLPTIKSLQEEVAAVQKKRGAYAVQSDYLNHQELKEVILNVINIEDFQIGRAKDIFLFIYGVPVVGLLAKRIIPGPTAYIPDEIFIPAMTSGTIILLAKTNRI</sequence>
<name>A0AAV7HTP7_DENCH</name>
<dbReference type="Proteomes" id="UP000775213">
    <property type="component" value="Unassembled WGS sequence"/>
</dbReference>
<protein>
    <submittedName>
        <fullName evidence="1">Uncharacterized protein</fullName>
    </submittedName>
</protein>
<gene>
    <name evidence="1" type="ORF">IEQ34_000695</name>
</gene>
<dbReference type="InterPro" id="IPR057196">
    <property type="entry name" value="DUF7874"/>
</dbReference>
<reference evidence="1 2" key="1">
    <citation type="journal article" date="2021" name="Hortic Res">
        <title>Chromosome-scale assembly of the Dendrobium chrysotoxum genome enhances the understanding of orchid evolution.</title>
        <authorList>
            <person name="Zhang Y."/>
            <person name="Zhang G.Q."/>
            <person name="Zhang D."/>
            <person name="Liu X.D."/>
            <person name="Xu X.Y."/>
            <person name="Sun W.H."/>
            <person name="Yu X."/>
            <person name="Zhu X."/>
            <person name="Wang Z.W."/>
            <person name="Zhao X."/>
            <person name="Zhong W.Y."/>
            <person name="Chen H."/>
            <person name="Yin W.L."/>
            <person name="Huang T."/>
            <person name="Niu S.C."/>
            <person name="Liu Z.J."/>
        </authorList>
    </citation>
    <scope>NUCLEOTIDE SEQUENCE [LARGE SCALE GENOMIC DNA]</scope>
    <source>
        <strain evidence="1">Lindl</strain>
    </source>
</reference>
<evidence type="ECO:0000313" key="1">
    <source>
        <dbReference type="EMBL" id="KAH0470972.1"/>
    </source>
</evidence>
<dbReference type="PANTHER" id="PTHR37216:SF1">
    <property type="entry name" value="EXPRESSED PROTEIN"/>
    <property type="match status" value="1"/>
</dbReference>
<proteinExistence type="predicted"/>
<dbReference type="EMBL" id="JAGFBR010000001">
    <property type="protein sequence ID" value="KAH0470972.1"/>
    <property type="molecule type" value="Genomic_DNA"/>
</dbReference>
<dbReference type="AlphaFoldDB" id="A0AAV7HTP7"/>
<evidence type="ECO:0000313" key="2">
    <source>
        <dbReference type="Proteomes" id="UP000775213"/>
    </source>
</evidence>
<dbReference type="PANTHER" id="PTHR37216">
    <property type="entry name" value="EXPRESSED PROTEIN"/>
    <property type="match status" value="1"/>
</dbReference>
<accession>A0AAV7HTP7</accession>
<organism evidence="1 2">
    <name type="scientific">Dendrobium chrysotoxum</name>
    <name type="common">Orchid</name>
    <dbReference type="NCBI Taxonomy" id="161865"/>
    <lineage>
        <taxon>Eukaryota</taxon>
        <taxon>Viridiplantae</taxon>
        <taxon>Streptophyta</taxon>
        <taxon>Embryophyta</taxon>
        <taxon>Tracheophyta</taxon>
        <taxon>Spermatophyta</taxon>
        <taxon>Magnoliopsida</taxon>
        <taxon>Liliopsida</taxon>
        <taxon>Asparagales</taxon>
        <taxon>Orchidaceae</taxon>
        <taxon>Epidendroideae</taxon>
        <taxon>Malaxideae</taxon>
        <taxon>Dendrobiinae</taxon>
        <taxon>Dendrobium</taxon>
    </lineage>
</organism>
<dbReference type="Pfam" id="PF25284">
    <property type="entry name" value="DUF7874"/>
    <property type="match status" value="1"/>
</dbReference>